<evidence type="ECO:0000313" key="2">
    <source>
        <dbReference type="Proteomes" id="UP000182412"/>
    </source>
</evidence>
<dbReference type="SFLD" id="SFLDG01129">
    <property type="entry name" value="C1.5:_HAD__Beta-PGM__Phosphata"/>
    <property type="match status" value="1"/>
</dbReference>
<dbReference type="NCBIfam" id="TIGR01509">
    <property type="entry name" value="HAD-SF-IA-v3"/>
    <property type="match status" value="1"/>
</dbReference>
<dbReference type="Pfam" id="PF13419">
    <property type="entry name" value="HAD_2"/>
    <property type="match status" value="1"/>
</dbReference>
<dbReference type="InterPro" id="IPR023214">
    <property type="entry name" value="HAD_sf"/>
</dbReference>
<dbReference type="Proteomes" id="UP000182412">
    <property type="component" value="Unassembled WGS sequence"/>
</dbReference>
<dbReference type="PANTHER" id="PTHR43434:SF1">
    <property type="entry name" value="PHOSPHOGLYCOLATE PHOSPHATASE"/>
    <property type="match status" value="1"/>
</dbReference>
<dbReference type="Gene3D" id="1.10.150.240">
    <property type="entry name" value="Putative phosphatase, domain 2"/>
    <property type="match status" value="1"/>
</dbReference>
<dbReference type="InterPro" id="IPR036412">
    <property type="entry name" value="HAD-like_sf"/>
</dbReference>
<dbReference type="AlphaFoldDB" id="A0A1H0UYA8"/>
<dbReference type="OrthoDB" id="9792518at2"/>
<dbReference type="RefSeq" id="WP_074573383.1">
    <property type="nucleotide sequence ID" value="NZ_FNJQ01000040.1"/>
</dbReference>
<proteinExistence type="predicted"/>
<dbReference type="EMBL" id="FNJQ01000040">
    <property type="protein sequence ID" value="SDP71055.1"/>
    <property type="molecule type" value="Genomic_DNA"/>
</dbReference>
<dbReference type="GO" id="GO:0005829">
    <property type="term" value="C:cytosol"/>
    <property type="evidence" value="ECO:0007669"/>
    <property type="project" value="TreeGrafter"/>
</dbReference>
<dbReference type="InterPro" id="IPR041492">
    <property type="entry name" value="HAD_2"/>
</dbReference>
<dbReference type="InterPro" id="IPR023198">
    <property type="entry name" value="PGP-like_dom2"/>
</dbReference>
<dbReference type="InterPro" id="IPR006439">
    <property type="entry name" value="HAD-SF_hydro_IA"/>
</dbReference>
<accession>A0A1H0UYA8</accession>
<dbReference type="GO" id="GO:0008967">
    <property type="term" value="F:phosphoglycolate phosphatase activity"/>
    <property type="evidence" value="ECO:0007669"/>
    <property type="project" value="TreeGrafter"/>
</dbReference>
<sequence>MQYKAAIFDLDGTLIDSLADLADSANEMLTSYGYPTHDIDKYRYFVGNGSRKLIERCLPADKAADSAFVDEALAKYKECYDRNLTHKTACYDGIMDMLQTLQARNIPLGICTNKHQSAADIIVAKLFAKDMFVSVIGDCKDLPRKPDPKKVLLIAAKMGVKPEEVAYFGDTSVDMDTGNNAGMLPVGVTWGFRPKEELVEHGAKILLNKPMDLFSKVEF</sequence>
<dbReference type="NCBIfam" id="TIGR01549">
    <property type="entry name" value="HAD-SF-IA-v1"/>
    <property type="match status" value="1"/>
</dbReference>
<organism evidence="1 2">
    <name type="scientific">Selenomonas ruminantium</name>
    <dbReference type="NCBI Taxonomy" id="971"/>
    <lineage>
        <taxon>Bacteria</taxon>
        <taxon>Bacillati</taxon>
        <taxon>Bacillota</taxon>
        <taxon>Negativicutes</taxon>
        <taxon>Selenomonadales</taxon>
        <taxon>Selenomonadaceae</taxon>
        <taxon>Selenomonas</taxon>
    </lineage>
</organism>
<name>A0A1H0UYA8_SELRU</name>
<protein>
    <submittedName>
        <fullName evidence="1">Phosphoglycolate phosphatase</fullName>
    </submittedName>
</protein>
<dbReference type="SUPFAM" id="SSF56784">
    <property type="entry name" value="HAD-like"/>
    <property type="match status" value="1"/>
</dbReference>
<gene>
    <name evidence="1" type="ORF">SAMN05216366_14030</name>
</gene>
<dbReference type="PANTHER" id="PTHR43434">
    <property type="entry name" value="PHOSPHOGLYCOLATE PHOSPHATASE"/>
    <property type="match status" value="1"/>
</dbReference>
<dbReference type="InterPro" id="IPR050155">
    <property type="entry name" value="HAD-like_hydrolase_sf"/>
</dbReference>
<dbReference type="Gene3D" id="3.40.50.1000">
    <property type="entry name" value="HAD superfamily/HAD-like"/>
    <property type="match status" value="1"/>
</dbReference>
<dbReference type="SFLD" id="SFLDG01135">
    <property type="entry name" value="C1.5.6:_HAD__Beta-PGM__Phospha"/>
    <property type="match status" value="1"/>
</dbReference>
<dbReference type="SFLD" id="SFLDS00003">
    <property type="entry name" value="Haloacid_Dehalogenase"/>
    <property type="match status" value="1"/>
</dbReference>
<reference evidence="1 2" key="1">
    <citation type="submission" date="2016-10" db="EMBL/GenBank/DDBJ databases">
        <authorList>
            <person name="de Groot N.N."/>
        </authorList>
    </citation>
    <scope>NUCLEOTIDE SEQUENCE [LARGE SCALE GENOMIC DNA]</scope>
    <source>
        <strain evidence="1 2">S137</strain>
    </source>
</reference>
<evidence type="ECO:0000313" key="1">
    <source>
        <dbReference type="EMBL" id="SDP71055.1"/>
    </source>
</evidence>
<dbReference type="GO" id="GO:0006281">
    <property type="term" value="P:DNA repair"/>
    <property type="evidence" value="ECO:0007669"/>
    <property type="project" value="TreeGrafter"/>
</dbReference>